<dbReference type="SUPFAM" id="SSF54862">
    <property type="entry name" value="4Fe-4S ferredoxins"/>
    <property type="match status" value="2"/>
</dbReference>
<feature type="domain" description="4Fe-4S ferredoxin-type" evidence="4">
    <location>
        <begin position="89"/>
        <end position="120"/>
    </location>
</feature>
<organism evidence="5 6">
    <name type="scientific">Emergencia timonensis</name>
    <dbReference type="NCBI Taxonomy" id="1776384"/>
    <lineage>
        <taxon>Bacteria</taxon>
        <taxon>Bacillati</taxon>
        <taxon>Bacillota</taxon>
        <taxon>Clostridia</taxon>
        <taxon>Peptostreptococcales</taxon>
        <taxon>Anaerovoracaceae</taxon>
        <taxon>Emergencia</taxon>
    </lineage>
</organism>
<evidence type="ECO:0000259" key="4">
    <source>
        <dbReference type="PROSITE" id="PS51379"/>
    </source>
</evidence>
<evidence type="ECO:0000313" key="6">
    <source>
        <dbReference type="Proteomes" id="UP000284841"/>
    </source>
</evidence>
<keyword evidence="3" id="KW-0411">Iron-sulfur</keyword>
<evidence type="ECO:0000313" key="5">
    <source>
        <dbReference type="EMBL" id="RHJ87117.1"/>
    </source>
</evidence>
<dbReference type="RefSeq" id="WP_067533601.1">
    <property type="nucleotide sequence ID" value="NZ_AP025567.1"/>
</dbReference>
<dbReference type="PROSITE" id="PS51379">
    <property type="entry name" value="4FE4S_FER_2"/>
    <property type="match status" value="3"/>
</dbReference>
<feature type="domain" description="4Fe-4S ferredoxin-type" evidence="4">
    <location>
        <begin position="121"/>
        <end position="151"/>
    </location>
</feature>
<dbReference type="NCBIfam" id="TIGR04105">
    <property type="entry name" value="FeFe_hydrog_B1"/>
    <property type="match status" value="1"/>
</dbReference>
<proteinExistence type="predicted"/>
<dbReference type="InterPro" id="IPR050340">
    <property type="entry name" value="Cytosolic_Fe-S_CAF"/>
</dbReference>
<dbReference type="Pfam" id="PF00037">
    <property type="entry name" value="Fer4"/>
    <property type="match status" value="1"/>
</dbReference>
<dbReference type="AlphaFoldDB" id="A0A415E0G4"/>
<dbReference type="GeneID" id="83002977"/>
<evidence type="ECO:0000256" key="2">
    <source>
        <dbReference type="ARBA" id="ARBA00023004"/>
    </source>
</evidence>
<dbReference type="Proteomes" id="UP000284841">
    <property type="component" value="Unassembled WGS sequence"/>
</dbReference>
<dbReference type="InterPro" id="IPR017896">
    <property type="entry name" value="4Fe4S_Fe-S-bd"/>
</dbReference>
<dbReference type="SUPFAM" id="SSF53920">
    <property type="entry name" value="Fe-only hydrogenase"/>
    <property type="match status" value="1"/>
</dbReference>
<gene>
    <name evidence="5" type="ORF">DW099_10440</name>
</gene>
<dbReference type="PROSITE" id="PS00198">
    <property type="entry name" value="4FE4S_FER_1"/>
    <property type="match status" value="1"/>
</dbReference>
<dbReference type="InterPro" id="IPR017900">
    <property type="entry name" value="4Fe4S_Fe_S_CS"/>
</dbReference>
<dbReference type="InterPro" id="IPR027631">
    <property type="entry name" value="Mono_FeFe_hydrog"/>
</dbReference>
<accession>A0A415E0G4</accession>
<dbReference type="GO" id="GO:0051536">
    <property type="term" value="F:iron-sulfur cluster binding"/>
    <property type="evidence" value="ECO:0007669"/>
    <property type="project" value="UniProtKB-KW"/>
</dbReference>
<dbReference type="EMBL" id="QRMS01000003">
    <property type="protein sequence ID" value="RHJ87117.1"/>
    <property type="molecule type" value="Genomic_DNA"/>
</dbReference>
<sequence>MKLFDNKVQERKYNVLREVAIQTWRGNDVFAEFNEISSKVIPKDEPPQRCCIYKDRAVIAERIRLAIGGSRKASGVVQVIDIACDECPEAGYVVTDLCRGCLAHGCIDACKLGAITIDSKHHAHIDKNKCVDCGRCATACKYSAIHNFQRPCENACKVKAISMGPGGEASIDYEKCISCGTCVYHCPFGATVDVSSIVDVINSLKESTRKDANNPTIAIVAPSIASQFLYANLGQVITGIKKLGFAQVLEVALGADMVATKEAQELVEKGFLTSSCCPAFVKYIETKYPGLKEKISHNFSPMVELAKFIKEGHPEATIVFIGPCIAKKAEVRKPEVRKYIDYAITFEELQALFDSRDIILREQEETEWNQASYYGRIFAKSGGLAEAVTQALKELDIHDFEFNPIVCDGIDKCKQALARADKGVLPNNFIEGMACIGGCVGGSGNLVRYNDAAEEIEEHSEEATATEILPNVRKTINIL</sequence>
<dbReference type="Pfam" id="PF12837">
    <property type="entry name" value="Fer4_6"/>
    <property type="match status" value="1"/>
</dbReference>
<dbReference type="GO" id="GO:0046872">
    <property type="term" value="F:metal ion binding"/>
    <property type="evidence" value="ECO:0007669"/>
    <property type="project" value="UniProtKB-KW"/>
</dbReference>
<dbReference type="OrthoDB" id="9798098at2"/>
<dbReference type="Gene3D" id="3.30.70.20">
    <property type="match status" value="2"/>
</dbReference>
<keyword evidence="6" id="KW-1185">Reference proteome</keyword>
<protein>
    <submittedName>
        <fullName evidence="5">4Fe-4S dicluster domain-containing protein</fullName>
    </submittedName>
</protein>
<evidence type="ECO:0000256" key="1">
    <source>
        <dbReference type="ARBA" id="ARBA00022723"/>
    </source>
</evidence>
<comment type="caution">
    <text evidence="5">The sequence shown here is derived from an EMBL/GenBank/DDBJ whole genome shotgun (WGS) entry which is preliminary data.</text>
</comment>
<evidence type="ECO:0000256" key="3">
    <source>
        <dbReference type="ARBA" id="ARBA00023014"/>
    </source>
</evidence>
<dbReference type="PANTHER" id="PTHR11615">
    <property type="entry name" value="NITRATE, FORMATE, IRON DEHYDROGENASE"/>
    <property type="match status" value="1"/>
</dbReference>
<reference evidence="5 6" key="1">
    <citation type="submission" date="2018-08" db="EMBL/GenBank/DDBJ databases">
        <title>A genome reference for cultivated species of the human gut microbiota.</title>
        <authorList>
            <person name="Zou Y."/>
            <person name="Xue W."/>
            <person name="Luo G."/>
        </authorList>
    </citation>
    <scope>NUCLEOTIDE SEQUENCE [LARGE SCALE GENOMIC DNA]</scope>
    <source>
        <strain evidence="5 6">AM07-24</strain>
    </source>
</reference>
<keyword evidence="1" id="KW-0479">Metal-binding</keyword>
<dbReference type="Pfam" id="PF02906">
    <property type="entry name" value="Fe_hyd_lg_C"/>
    <property type="match status" value="1"/>
</dbReference>
<dbReference type="Gene3D" id="3.40.950.10">
    <property type="entry name" value="Fe-only Hydrogenase (Larger Subunit), Chain L, domain 3"/>
    <property type="match status" value="1"/>
</dbReference>
<dbReference type="STRING" id="1776384.GCA_900086585_00567"/>
<dbReference type="InterPro" id="IPR009016">
    <property type="entry name" value="Fe_hydrogenase"/>
</dbReference>
<keyword evidence="2" id="KW-0408">Iron</keyword>
<dbReference type="InterPro" id="IPR004108">
    <property type="entry name" value="Fe_hydrogenase_lsu_C"/>
</dbReference>
<feature type="domain" description="4Fe-4S ferredoxin-type" evidence="4">
    <location>
        <begin position="167"/>
        <end position="197"/>
    </location>
</feature>
<name>A0A415E0G4_9FIRM</name>